<reference evidence="4" key="1">
    <citation type="journal article" date="2019" name="Int. J. Syst. Evol. Microbiol.">
        <title>The Global Catalogue of Microorganisms (GCM) 10K type strain sequencing project: providing services to taxonomists for standard genome sequencing and annotation.</title>
        <authorList>
            <consortium name="The Broad Institute Genomics Platform"/>
            <consortium name="The Broad Institute Genome Sequencing Center for Infectious Disease"/>
            <person name="Wu L."/>
            <person name="Ma J."/>
        </authorList>
    </citation>
    <scope>NUCLEOTIDE SEQUENCE [LARGE SCALE GENOMIC DNA]</scope>
    <source>
        <strain evidence="4">ZS-35-S2</strain>
    </source>
</reference>
<dbReference type="Proteomes" id="UP001596203">
    <property type="component" value="Unassembled WGS sequence"/>
</dbReference>
<dbReference type="InterPro" id="IPR042178">
    <property type="entry name" value="Serpin_sf_1"/>
</dbReference>
<evidence type="ECO:0000313" key="4">
    <source>
        <dbReference type="Proteomes" id="UP001596203"/>
    </source>
</evidence>
<keyword evidence="4" id="KW-1185">Reference proteome</keyword>
<dbReference type="SMART" id="SM00093">
    <property type="entry name" value="SERPIN"/>
    <property type="match status" value="1"/>
</dbReference>
<comment type="similarity">
    <text evidence="1">Belongs to the serpin family.</text>
</comment>
<evidence type="ECO:0000313" key="3">
    <source>
        <dbReference type="EMBL" id="MFC6021311.1"/>
    </source>
</evidence>
<dbReference type="InterPro" id="IPR023796">
    <property type="entry name" value="Serpin_dom"/>
</dbReference>
<dbReference type="RefSeq" id="WP_377429362.1">
    <property type="nucleotide sequence ID" value="NZ_JBHSPR010000040.1"/>
</dbReference>
<comment type="caution">
    <text evidence="3">The sequence shown here is derived from an EMBL/GenBank/DDBJ whole genome shotgun (WGS) entry which is preliminary data.</text>
</comment>
<dbReference type="Gene3D" id="3.30.497.10">
    <property type="entry name" value="Antithrombin, subunit I, domain 2"/>
    <property type="match status" value="2"/>
</dbReference>
<dbReference type="EMBL" id="JBHSPR010000040">
    <property type="protein sequence ID" value="MFC6021311.1"/>
    <property type="molecule type" value="Genomic_DNA"/>
</dbReference>
<dbReference type="PANTHER" id="PTHR11461">
    <property type="entry name" value="SERINE PROTEASE INHIBITOR, SERPIN"/>
    <property type="match status" value="1"/>
</dbReference>
<gene>
    <name evidence="3" type="ORF">ACFP2T_34690</name>
</gene>
<accession>A0ABW1KHR5</accession>
<dbReference type="InterPro" id="IPR036186">
    <property type="entry name" value="Serpin_sf"/>
</dbReference>
<feature type="domain" description="Serpin" evidence="2">
    <location>
        <begin position="7"/>
        <end position="367"/>
    </location>
</feature>
<name>A0ABW1KHR5_9ACTN</name>
<evidence type="ECO:0000256" key="1">
    <source>
        <dbReference type="RuleBase" id="RU000411"/>
    </source>
</evidence>
<dbReference type="PANTHER" id="PTHR11461:SF211">
    <property type="entry name" value="GH10112P-RELATED"/>
    <property type="match status" value="1"/>
</dbReference>
<dbReference type="SUPFAM" id="SSF56574">
    <property type="entry name" value="Serpins"/>
    <property type="match status" value="2"/>
</dbReference>
<protein>
    <submittedName>
        <fullName evidence="3">Serpin family protein</fullName>
    </submittedName>
</protein>
<proteinExistence type="inferred from homology"/>
<organism evidence="3 4">
    <name type="scientific">Plantactinospora solaniradicis</name>
    <dbReference type="NCBI Taxonomy" id="1723736"/>
    <lineage>
        <taxon>Bacteria</taxon>
        <taxon>Bacillati</taxon>
        <taxon>Actinomycetota</taxon>
        <taxon>Actinomycetes</taxon>
        <taxon>Micromonosporales</taxon>
        <taxon>Micromonosporaceae</taxon>
        <taxon>Plantactinospora</taxon>
    </lineage>
</organism>
<dbReference type="InterPro" id="IPR000215">
    <property type="entry name" value="Serpin_fam"/>
</dbReference>
<evidence type="ECO:0000259" key="2">
    <source>
        <dbReference type="SMART" id="SM00093"/>
    </source>
</evidence>
<dbReference type="Pfam" id="PF00079">
    <property type="entry name" value="Serpin"/>
    <property type="match status" value="1"/>
</dbReference>
<sequence length="379" mass="39891">MSVEAANALSARWASTLDGTQTVFSGVGVYPLLALLAPYAAGPARDELLAVAGVPARFDLAGSPTTRLAMAVWSRHDLPLTSGWLDAVPESMRGELTGDPGTDRPVLDAWASRHTEDLIPRMPVEVDGETQLLLASALLVVTTWAEPFKEQWVQPGSGPWQGRDVTGLRRRSRDLSVLRVADTGAGPLTLLTVRGSEDVDVVLALGAPDRSAAQVLSAAIATPGPGPTLAATDGPGVTEEVVTALDDQPELELSTVRFTVEGDHDLLANAELFGLRSATDRGRGHFPGISPRPLAVSAARQSAVATFGAKGFKAAAVTAIAMTVGSLPPKPTKQKRLVRVAFDRPFGFLAVHRRTGLVLVAGWVSEPDPYQRSAVPPGF</sequence>